<dbReference type="InterPro" id="IPR002885">
    <property type="entry name" value="PPR_rpt"/>
</dbReference>
<comment type="similarity">
    <text evidence="2">Belongs to the PPR family. PCMP-E subfamily.</text>
</comment>
<keyword evidence="5" id="KW-1185">Reference proteome</keyword>
<feature type="repeat" description="PPR" evidence="3">
    <location>
        <begin position="45"/>
        <end position="79"/>
    </location>
</feature>
<name>A0A9Q1QM84_9CARY</name>
<evidence type="ECO:0008006" key="6">
    <source>
        <dbReference type="Google" id="ProtNLM"/>
    </source>
</evidence>
<dbReference type="GO" id="GO:0009451">
    <property type="term" value="P:RNA modification"/>
    <property type="evidence" value="ECO:0007669"/>
    <property type="project" value="InterPro"/>
</dbReference>
<evidence type="ECO:0000256" key="2">
    <source>
        <dbReference type="ARBA" id="ARBA00061659"/>
    </source>
</evidence>
<dbReference type="AlphaFoldDB" id="A0A9Q1QM84"/>
<proteinExistence type="inferred from homology"/>
<dbReference type="Pfam" id="PF13041">
    <property type="entry name" value="PPR_2"/>
    <property type="match status" value="2"/>
</dbReference>
<feature type="repeat" description="PPR" evidence="3">
    <location>
        <begin position="247"/>
        <end position="281"/>
    </location>
</feature>
<dbReference type="InterPro" id="IPR046960">
    <property type="entry name" value="PPR_At4g14850-like_plant"/>
</dbReference>
<dbReference type="Proteomes" id="UP001153076">
    <property type="component" value="Unassembled WGS sequence"/>
</dbReference>
<evidence type="ECO:0000313" key="5">
    <source>
        <dbReference type="Proteomes" id="UP001153076"/>
    </source>
</evidence>
<sequence>MVHALVILSGYRGEVTVGNALITSYSKCGCFGFAKKVFDEMVARNIVTWTAVISGLVQNGFYDYGLKLFTKMRDEFVDPNSLTYLSLLSACSGLQALRDGKQIHGLVLKLGCHSDMCIESALMDMYSKCGSMEDALQIFYSADKLDDVSMTVILVGFAQNGLEEEAIQVFVKMVKSGIDIDPNMVSAILGVFGADTSMAFGQQIHSLVIKKRFGANTYVSNGLMNMYSKCGTLEDSTKVFQRMPQKNSVSWNSIIAAFARHGDGLKAIELYEEMLSDGIEPTDVTFLSLLHACSHVGLVDKGVEFFESMSKVHQINPRMEHCACVVDMLGRARLLSEAKDFVDKLPVKPGILVWQALLGACAIHGKWRDRAMAIKRMKEAGLAKETGISWIEIEKNVHSFVVCDRMHPQADSIYSVLAQMFLQLVDEGYQPDKRFILYYLDQDEEMVASP</sequence>
<evidence type="ECO:0000256" key="3">
    <source>
        <dbReference type="PROSITE-ProRule" id="PRU00708"/>
    </source>
</evidence>
<feature type="repeat" description="PPR" evidence="3">
    <location>
        <begin position="146"/>
        <end position="180"/>
    </location>
</feature>
<dbReference type="Gene3D" id="1.25.40.10">
    <property type="entry name" value="Tetratricopeptide repeat domain"/>
    <property type="match status" value="3"/>
</dbReference>
<dbReference type="EMBL" id="JAKOGI010000035">
    <property type="protein sequence ID" value="KAJ8447853.1"/>
    <property type="molecule type" value="Genomic_DNA"/>
</dbReference>
<evidence type="ECO:0000256" key="1">
    <source>
        <dbReference type="ARBA" id="ARBA00022737"/>
    </source>
</evidence>
<dbReference type="FunFam" id="1.25.40.10:FF:000090">
    <property type="entry name" value="Pentatricopeptide repeat-containing protein, chloroplastic"/>
    <property type="match status" value="1"/>
</dbReference>
<dbReference type="NCBIfam" id="TIGR00756">
    <property type="entry name" value="PPR"/>
    <property type="match status" value="4"/>
</dbReference>
<dbReference type="InterPro" id="IPR011990">
    <property type="entry name" value="TPR-like_helical_dom_sf"/>
</dbReference>
<dbReference type="FunFam" id="1.25.40.10:FF:001369">
    <property type="entry name" value="Pentatricopeptide repeat-containing protein At3g05340"/>
    <property type="match status" value="1"/>
</dbReference>
<comment type="caution">
    <text evidence="4">The sequence shown here is derived from an EMBL/GenBank/DDBJ whole genome shotgun (WGS) entry which is preliminary data.</text>
</comment>
<organism evidence="4 5">
    <name type="scientific">Carnegiea gigantea</name>
    <dbReference type="NCBI Taxonomy" id="171969"/>
    <lineage>
        <taxon>Eukaryota</taxon>
        <taxon>Viridiplantae</taxon>
        <taxon>Streptophyta</taxon>
        <taxon>Embryophyta</taxon>
        <taxon>Tracheophyta</taxon>
        <taxon>Spermatophyta</taxon>
        <taxon>Magnoliopsida</taxon>
        <taxon>eudicotyledons</taxon>
        <taxon>Gunneridae</taxon>
        <taxon>Pentapetalae</taxon>
        <taxon>Caryophyllales</taxon>
        <taxon>Cactineae</taxon>
        <taxon>Cactaceae</taxon>
        <taxon>Cactoideae</taxon>
        <taxon>Echinocereeae</taxon>
        <taxon>Carnegiea</taxon>
    </lineage>
</organism>
<dbReference type="GO" id="GO:0003723">
    <property type="term" value="F:RNA binding"/>
    <property type="evidence" value="ECO:0007669"/>
    <property type="project" value="InterPro"/>
</dbReference>
<protein>
    <recommendedName>
        <fullName evidence="6">Pentatricopeptide repeat-containing protein</fullName>
    </recommendedName>
</protein>
<keyword evidence="1" id="KW-0677">Repeat</keyword>
<dbReference type="PANTHER" id="PTHR47926:SF374">
    <property type="entry name" value="PENTATRICOPEPTIDE REPEAT-CONTAINING PROTEIN"/>
    <property type="match status" value="1"/>
</dbReference>
<dbReference type="PANTHER" id="PTHR47926">
    <property type="entry name" value="PENTATRICOPEPTIDE REPEAT-CONTAINING PROTEIN"/>
    <property type="match status" value="1"/>
</dbReference>
<dbReference type="Pfam" id="PF01535">
    <property type="entry name" value="PPR"/>
    <property type="match status" value="2"/>
</dbReference>
<dbReference type="OrthoDB" id="635740at2759"/>
<gene>
    <name evidence="4" type="ORF">Cgig2_015216</name>
</gene>
<reference evidence="4" key="1">
    <citation type="submission" date="2022-04" db="EMBL/GenBank/DDBJ databases">
        <title>Carnegiea gigantea Genome sequencing and assembly v2.</title>
        <authorList>
            <person name="Copetti D."/>
            <person name="Sanderson M.J."/>
            <person name="Burquez A."/>
            <person name="Wojciechowski M.F."/>
        </authorList>
    </citation>
    <scope>NUCLEOTIDE SEQUENCE</scope>
    <source>
        <strain evidence="4">SGP5-SGP5p</strain>
        <tissue evidence="4">Aerial part</tissue>
    </source>
</reference>
<dbReference type="FunFam" id="1.25.40.10:FF:000196">
    <property type="entry name" value="Pentatricopeptide repeat-containing protein At4g14850"/>
    <property type="match status" value="1"/>
</dbReference>
<evidence type="ECO:0000313" key="4">
    <source>
        <dbReference type="EMBL" id="KAJ8447853.1"/>
    </source>
</evidence>
<dbReference type="PROSITE" id="PS51375">
    <property type="entry name" value="PPR"/>
    <property type="match status" value="3"/>
</dbReference>
<accession>A0A9Q1QM84</accession>